<protein>
    <submittedName>
        <fullName evidence="2">Four-helix bundle copper-binding protein</fullName>
    </submittedName>
</protein>
<dbReference type="PROSITE" id="PS51379">
    <property type="entry name" value="4FE4S_FER_2"/>
    <property type="match status" value="1"/>
</dbReference>
<evidence type="ECO:0000259" key="1">
    <source>
        <dbReference type="PROSITE" id="PS51379"/>
    </source>
</evidence>
<proteinExistence type="predicted"/>
<dbReference type="Gene3D" id="1.20.1270.360">
    <property type="match status" value="1"/>
</dbReference>
<dbReference type="RefSeq" id="WP_070735186.1">
    <property type="nucleotide sequence ID" value="NZ_MDZC01000076.1"/>
</dbReference>
<sequence>MNHSTASPRTRKDNRAVIDALSRCIAACEMCADVCLDEEDIKMMVPCIRLDRDCADICRLTAAFIARGSDHAQHVLKECMEICQKCHDECVQHKHDHCQQCAAACKACLEACRAYAA</sequence>
<dbReference type="PANTHER" id="PTHR37310:SF1">
    <property type="entry name" value="CYTOPLASMIC PROTEIN"/>
    <property type="match status" value="1"/>
</dbReference>
<keyword evidence="3" id="KW-1185">Reference proteome</keyword>
<comment type="caution">
    <text evidence="2">The sequence shown here is derived from an EMBL/GenBank/DDBJ whole genome shotgun (WGS) entry which is preliminary data.</text>
</comment>
<feature type="domain" description="4Fe-4S ferredoxin-type" evidence="1">
    <location>
        <begin position="14"/>
        <end position="46"/>
    </location>
</feature>
<evidence type="ECO:0000313" key="2">
    <source>
        <dbReference type="EMBL" id="OGX84095.1"/>
    </source>
</evidence>
<dbReference type="InterPro" id="IPR017896">
    <property type="entry name" value="4Fe4S_Fe-S-bd"/>
</dbReference>
<dbReference type="OrthoDB" id="5396211at2"/>
<dbReference type="PANTHER" id="PTHR37310">
    <property type="entry name" value="CYTOPLASMIC PROTEIN-RELATED"/>
    <property type="match status" value="1"/>
</dbReference>
<reference evidence="2 3" key="1">
    <citation type="submission" date="2016-08" db="EMBL/GenBank/DDBJ databases">
        <title>Hymenobacter coccineus sp. nov., Hymenobacter lapidarius sp. nov. and Hymenobacter glacialis sp. nov., isolated from Antarctic soil.</title>
        <authorList>
            <person name="Sedlacek I."/>
            <person name="Kralova S."/>
            <person name="Kyrova K."/>
            <person name="Maslanova I."/>
            <person name="Stankova E."/>
            <person name="Vrbovska V."/>
            <person name="Nemec M."/>
            <person name="Bartak M."/>
            <person name="Svec P."/>
            <person name="Busse H.-J."/>
            <person name="Pantucek R."/>
        </authorList>
    </citation>
    <scope>NUCLEOTIDE SEQUENCE [LARGE SCALE GENOMIC DNA]</scope>
    <source>
        <strain evidence="2 3">CCM 8648</strain>
    </source>
</reference>
<organism evidence="2 3">
    <name type="scientific">Hymenobacter glacialis</name>
    <dbReference type="NCBI Taxonomy" id="1908236"/>
    <lineage>
        <taxon>Bacteria</taxon>
        <taxon>Pseudomonadati</taxon>
        <taxon>Bacteroidota</taxon>
        <taxon>Cytophagia</taxon>
        <taxon>Cytophagales</taxon>
        <taxon>Hymenobacteraceae</taxon>
        <taxon>Hymenobacter</taxon>
    </lineage>
</organism>
<evidence type="ECO:0000313" key="3">
    <source>
        <dbReference type="Proteomes" id="UP000177791"/>
    </source>
</evidence>
<dbReference type="CDD" id="cd08026">
    <property type="entry name" value="DUF326"/>
    <property type="match status" value="1"/>
</dbReference>
<accession>A0A1G1SZN7</accession>
<dbReference type="Proteomes" id="UP000177791">
    <property type="component" value="Unassembled WGS sequence"/>
</dbReference>
<dbReference type="EMBL" id="MDZC01000076">
    <property type="protein sequence ID" value="OGX84095.1"/>
    <property type="molecule type" value="Genomic_DNA"/>
</dbReference>
<dbReference type="InterPro" id="IPR044543">
    <property type="entry name" value="YHJQ-like"/>
</dbReference>
<dbReference type="InterPro" id="IPR005560">
    <property type="entry name" value="Csp_YhjQ"/>
</dbReference>
<dbReference type="AlphaFoldDB" id="A0A1G1SZN7"/>
<name>A0A1G1SZN7_9BACT</name>
<gene>
    <name evidence="2" type="ORF">BEN48_16535</name>
</gene>
<dbReference type="Pfam" id="PF03860">
    <property type="entry name" value="Csp"/>
    <property type="match status" value="1"/>
</dbReference>